<dbReference type="GO" id="GO:0005385">
    <property type="term" value="F:zinc ion transmembrane transporter activity"/>
    <property type="evidence" value="ECO:0000318"/>
    <property type="project" value="GO_Central"/>
</dbReference>
<evidence type="ECO:0000256" key="2">
    <source>
        <dbReference type="ARBA" id="ARBA00006939"/>
    </source>
</evidence>
<organism evidence="10 11">
    <name type="scientific">Nicotiana tabacum</name>
    <name type="common">Common tobacco</name>
    <dbReference type="NCBI Taxonomy" id="4097"/>
    <lineage>
        <taxon>Eukaryota</taxon>
        <taxon>Viridiplantae</taxon>
        <taxon>Streptophyta</taxon>
        <taxon>Embryophyta</taxon>
        <taxon>Tracheophyta</taxon>
        <taxon>Spermatophyta</taxon>
        <taxon>Magnoliopsida</taxon>
        <taxon>eudicotyledons</taxon>
        <taxon>Gunneridae</taxon>
        <taxon>Pentapetalae</taxon>
        <taxon>asterids</taxon>
        <taxon>lamiids</taxon>
        <taxon>Solanales</taxon>
        <taxon>Solanaceae</taxon>
        <taxon>Nicotianoideae</taxon>
        <taxon>Nicotianeae</taxon>
        <taxon>Nicotiana</taxon>
    </lineage>
</organism>
<feature type="transmembrane region" description="Helical" evidence="8">
    <location>
        <begin position="89"/>
        <end position="111"/>
    </location>
</feature>
<evidence type="ECO:0000256" key="5">
    <source>
        <dbReference type="ARBA" id="ARBA00022989"/>
    </source>
</evidence>
<evidence type="ECO:0000313" key="10">
    <source>
        <dbReference type="Proteomes" id="UP000790787"/>
    </source>
</evidence>
<dbReference type="PANTHER" id="PTHR11040:SF181">
    <property type="entry name" value="ZINC TRANSPORTER 1"/>
    <property type="match status" value="1"/>
</dbReference>
<keyword evidence="7 8" id="KW-0472">Membrane</keyword>
<dbReference type="OrthoDB" id="448280at2759"/>
<gene>
    <name evidence="11" type="primary">LOC107795753</name>
</gene>
<feature type="transmembrane region" description="Helical" evidence="8">
    <location>
        <begin position="56"/>
        <end position="77"/>
    </location>
</feature>
<reference evidence="10" key="1">
    <citation type="journal article" date="2014" name="Nat. Commun.">
        <title>The tobacco genome sequence and its comparison with those of tomato and potato.</title>
        <authorList>
            <person name="Sierro N."/>
            <person name="Battey J.N."/>
            <person name="Ouadi S."/>
            <person name="Bakaher N."/>
            <person name="Bovet L."/>
            <person name="Willig A."/>
            <person name="Goepfert S."/>
            <person name="Peitsch M.C."/>
            <person name="Ivanov N.V."/>
        </authorList>
    </citation>
    <scope>NUCLEOTIDE SEQUENCE [LARGE SCALE GENOMIC DNA]</scope>
</reference>
<keyword evidence="5 8" id="KW-1133">Transmembrane helix</keyword>
<reference evidence="11" key="2">
    <citation type="submission" date="2025-08" db="UniProtKB">
        <authorList>
            <consortium name="RefSeq"/>
        </authorList>
    </citation>
    <scope>IDENTIFICATION</scope>
    <source>
        <tissue evidence="11">Leaf</tissue>
    </source>
</reference>
<feature type="signal peptide" evidence="9">
    <location>
        <begin position="1"/>
        <end position="32"/>
    </location>
</feature>
<sequence length="370" mass="39904">MNNHNVQVCSYCYKAVVLTCLVIVVFAPGISGECTCNIKVDQPRNTKNSSVSLRYRLISIVSILIAGAIGVSLPLLARKIEALRPENDIFFMIKAFAAGVILATGFIHLLPDAFQTLTSPCLQGMNPWGKFPFTGFFAMVASIGCLMIDTFATSIYQKRHFHIAKQVNIADEEAARDDIQHSHSHTSHVHGHAHGATYSIGFDQELILSENIRNRIISQVLELGILVHSIIIGVSLGASQNTQMIKPLLVALSFHQFFEGMGLGGCISQAKFKSVSTAIMAVLFSLTTPAGIGIGIGISRVYNAHSSISLIVEGILNSASSGILIYMALVDILASDFMNPKMQNNVRLLCGAHISLLLGAGCMSVMAKWA</sequence>
<dbReference type="OMA" id="HTSHVHG"/>
<dbReference type="PaxDb" id="4097-A0A1S4ABE2"/>
<accession>A0A1S4ABE2</accession>
<keyword evidence="9" id="KW-0732">Signal</keyword>
<comment type="caution">
    <text evidence="8">Lacks conserved residue(s) required for the propagation of feature annotation.</text>
</comment>
<evidence type="ECO:0000256" key="8">
    <source>
        <dbReference type="RuleBase" id="RU362088"/>
    </source>
</evidence>
<comment type="similarity">
    <text evidence="2 8">Belongs to the ZIP transporter (TC 2.A.5) family.</text>
</comment>
<evidence type="ECO:0000256" key="4">
    <source>
        <dbReference type="ARBA" id="ARBA00022692"/>
    </source>
</evidence>
<evidence type="ECO:0000256" key="9">
    <source>
        <dbReference type="SAM" id="SignalP"/>
    </source>
</evidence>
<feature type="transmembrane region" description="Helical" evidence="8">
    <location>
        <begin position="131"/>
        <end position="156"/>
    </location>
</feature>
<dbReference type="STRING" id="4097.A0A1S4ABE2"/>
<evidence type="ECO:0000256" key="3">
    <source>
        <dbReference type="ARBA" id="ARBA00022448"/>
    </source>
</evidence>
<name>A0A1S4ABE2_TOBAC</name>
<dbReference type="RefSeq" id="XP_016473921.1">
    <property type="nucleotide sequence ID" value="XM_016618435.2"/>
</dbReference>
<dbReference type="Pfam" id="PF02535">
    <property type="entry name" value="Zip"/>
    <property type="match status" value="1"/>
</dbReference>
<comment type="subcellular location">
    <subcellularLocation>
        <location evidence="1 8">Membrane</location>
        <topology evidence="1 8">Multi-pass membrane protein</topology>
    </subcellularLocation>
</comment>
<dbReference type="InterPro" id="IPR004698">
    <property type="entry name" value="Zn/Fe_permease_fun/pln"/>
</dbReference>
<dbReference type="KEGG" id="nta:107795753"/>
<dbReference type="AlphaFoldDB" id="A0A1S4ABE2"/>
<feature type="transmembrane region" description="Helical" evidence="8">
    <location>
        <begin position="346"/>
        <end position="367"/>
    </location>
</feature>
<proteinExistence type="inferred from homology"/>
<evidence type="ECO:0000256" key="6">
    <source>
        <dbReference type="ARBA" id="ARBA00023065"/>
    </source>
</evidence>
<feature type="transmembrane region" description="Helical" evidence="8">
    <location>
        <begin position="279"/>
        <end position="302"/>
    </location>
</feature>
<keyword evidence="10" id="KW-1185">Reference proteome</keyword>
<dbReference type="GO" id="GO:0071577">
    <property type="term" value="P:zinc ion transmembrane transport"/>
    <property type="evidence" value="ECO:0000318"/>
    <property type="project" value="GO_Central"/>
</dbReference>
<dbReference type="NCBIfam" id="TIGR00820">
    <property type="entry name" value="zip"/>
    <property type="match status" value="1"/>
</dbReference>
<protein>
    <submittedName>
        <fullName evidence="11">Zinc transporter 1-like</fullName>
    </submittedName>
</protein>
<evidence type="ECO:0000256" key="7">
    <source>
        <dbReference type="ARBA" id="ARBA00023136"/>
    </source>
</evidence>
<dbReference type="GeneID" id="107795753"/>
<keyword evidence="3 8" id="KW-0813">Transport</keyword>
<keyword evidence="6 8" id="KW-0406">Ion transport</keyword>
<evidence type="ECO:0000256" key="1">
    <source>
        <dbReference type="ARBA" id="ARBA00004141"/>
    </source>
</evidence>
<feature type="chain" id="PRO_5010377170" evidence="9">
    <location>
        <begin position="33"/>
        <end position="370"/>
    </location>
</feature>
<feature type="transmembrane region" description="Helical" evidence="8">
    <location>
        <begin position="220"/>
        <end position="238"/>
    </location>
</feature>
<keyword evidence="4 8" id="KW-0812">Transmembrane</keyword>
<dbReference type="PANTHER" id="PTHR11040">
    <property type="entry name" value="ZINC/IRON TRANSPORTER"/>
    <property type="match status" value="1"/>
</dbReference>
<evidence type="ECO:0000313" key="11">
    <source>
        <dbReference type="RefSeq" id="XP_016473921.1"/>
    </source>
</evidence>
<feature type="transmembrane region" description="Helical" evidence="8">
    <location>
        <begin position="314"/>
        <end position="334"/>
    </location>
</feature>
<dbReference type="GO" id="GO:0005886">
    <property type="term" value="C:plasma membrane"/>
    <property type="evidence" value="ECO:0000318"/>
    <property type="project" value="GO_Central"/>
</dbReference>
<dbReference type="RefSeq" id="XP_016473921.1">
    <property type="nucleotide sequence ID" value="XM_016618435.1"/>
</dbReference>
<dbReference type="Proteomes" id="UP000790787">
    <property type="component" value="Chromosome 18"/>
</dbReference>
<dbReference type="InterPro" id="IPR003689">
    <property type="entry name" value="ZIP"/>
</dbReference>